<dbReference type="EMBL" id="SLYC01000073">
    <property type="protein sequence ID" value="TCP94696.1"/>
    <property type="molecule type" value="Genomic_DNA"/>
</dbReference>
<protein>
    <submittedName>
        <fullName evidence="2">Putative NADH-flavin reductase</fullName>
    </submittedName>
</protein>
<feature type="domain" description="NAD(P)-binding" evidence="1">
    <location>
        <begin position="14"/>
        <end position="202"/>
    </location>
</feature>
<dbReference type="InterPro" id="IPR051606">
    <property type="entry name" value="Polyketide_Oxido-like"/>
</dbReference>
<dbReference type="PANTHER" id="PTHR43355">
    <property type="entry name" value="FLAVIN REDUCTASE (NADPH)"/>
    <property type="match status" value="1"/>
</dbReference>
<evidence type="ECO:0000313" key="2">
    <source>
        <dbReference type="EMBL" id="TCP94696.1"/>
    </source>
</evidence>
<dbReference type="SUPFAM" id="SSF51735">
    <property type="entry name" value="NAD(P)-binding Rossmann-fold domains"/>
    <property type="match status" value="1"/>
</dbReference>
<accession>A0A4R2T0U6</accession>
<name>A0A4R2T0U6_9FIRM</name>
<dbReference type="PANTHER" id="PTHR43355:SF2">
    <property type="entry name" value="FLAVIN REDUCTASE (NADPH)"/>
    <property type="match status" value="1"/>
</dbReference>
<gene>
    <name evidence="2" type="ORF">EDD79_107310</name>
</gene>
<dbReference type="Proteomes" id="UP000295504">
    <property type="component" value="Unassembled WGS sequence"/>
</dbReference>
<proteinExistence type="predicted"/>
<dbReference type="Pfam" id="PF13460">
    <property type="entry name" value="NAD_binding_10"/>
    <property type="match status" value="1"/>
</dbReference>
<dbReference type="GO" id="GO:0004074">
    <property type="term" value="F:biliverdin reductase [NAD(P)H] activity"/>
    <property type="evidence" value="ECO:0007669"/>
    <property type="project" value="TreeGrafter"/>
</dbReference>
<organism evidence="2 3">
    <name type="scientific">Serpentinicella alkaliphila</name>
    <dbReference type="NCBI Taxonomy" id="1734049"/>
    <lineage>
        <taxon>Bacteria</taxon>
        <taxon>Bacillati</taxon>
        <taxon>Bacillota</taxon>
        <taxon>Clostridia</taxon>
        <taxon>Peptostreptococcales</taxon>
        <taxon>Natronincolaceae</taxon>
        <taxon>Serpentinicella</taxon>
    </lineage>
</organism>
<dbReference type="InterPro" id="IPR016040">
    <property type="entry name" value="NAD(P)-bd_dom"/>
</dbReference>
<dbReference type="InterPro" id="IPR036291">
    <property type="entry name" value="NAD(P)-bd_dom_sf"/>
</dbReference>
<dbReference type="GO" id="GO:0042602">
    <property type="term" value="F:riboflavin reductase (NADPH) activity"/>
    <property type="evidence" value="ECO:0007669"/>
    <property type="project" value="TreeGrafter"/>
</dbReference>
<dbReference type="RefSeq" id="WP_132849822.1">
    <property type="nucleotide sequence ID" value="NZ_CP058648.1"/>
</dbReference>
<reference evidence="2 3" key="1">
    <citation type="submission" date="2019-03" db="EMBL/GenBank/DDBJ databases">
        <title>Genomic Encyclopedia of Type Strains, Phase IV (KMG-IV): sequencing the most valuable type-strain genomes for metagenomic binning, comparative biology and taxonomic classification.</title>
        <authorList>
            <person name="Goeker M."/>
        </authorList>
    </citation>
    <scope>NUCLEOTIDE SEQUENCE [LARGE SCALE GENOMIC DNA]</scope>
    <source>
        <strain evidence="2 3">DSM 100013</strain>
    </source>
</reference>
<dbReference type="OrthoDB" id="9785372at2"/>
<dbReference type="AlphaFoldDB" id="A0A4R2T0U6"/>
<evidence type="ECO:0000313" key="3">
    <source>
        <dbReference type="Proteomes" id="UP000295504"/>
    </source>
</evidence>
<keyword evidence="3" id="KW-1185">Reference proteome</keyword>
<sequence length="214" mass="24219">MNEVTIKKTIAIVGGTGKAGRFLIQKSIENNYKVKVLVRNPEKMTNCKYDIDIVKGDATDKDDIRNLLKDCNVVISTVGQPPKAEPIYSIVTENILNVMKENGIRRYIVVSGAPVNDPRDKKDVFNMIIAKMMRCFFPKMMIDKQKELEILMKSDLDWTLVRLPLVKEGFPVGKIKESLECVPGTKIDNMDIADFLIDQIAKEEYIKCCPFISG</sequence>
<dbReference type="Gene3D" id="3.40.50.720">
    <property type="entry name" value="NAD(P)-binding Rossmann-like Domain"/>
    <property type="match status" value="1"/>
</dbReference>
<evidence type="ECO:0000259" key="1">
    <source>
        <dbReference type="Pfam" id="PF13460"/>
    </source>
</evidence>
<comment type="caution">
    <text evidence="2">The sequence shown here is derived from an EMBL/GenBank/DDBJ whole genome shotgun (WGS) entry which is preliminary data.</text>
</comment>